<dbReference type="Proteomes" id="UP000270343">
    <property type="component" value="Unassembled WGS sequence"/>
</dbReference>
<dbReference type="Pfam" id="PF12697">
    <property type="entry name" value="Abhydrolase_6"/>
    <property type="match status" value="1"/>
</dbReference>
<proteinExistence type="predicted"/>
<dbReference type="PANTHER" id="PTHR37017">
    <property type="entry name" value="AB HYDROLASE-1 DOMAIN-CONTAINING PROTEIN-RELATED"/>
    <property type="match status" value="1"/>
</dbReference>
<dbReference type="GO" id="GO:0016787">
    <property type="term" value="F:hydrolase activity"/>
    <property type="evidence" value="ECO:0007669"/>
    <property type="project" value="UniProtKB-KW"/>
</dbReference>
<feature type="domain" description="AB hydrolase-1" evidence="1">
    <location>
        <begin position="4"/>
        <end position="228"/>
    </location>
</feature>
<dbReference type="SUPFAM" id="SSF53474">
    <property type="entry name" value="alpha/beta-Hydrolases"/>
    <property type="match status" value="1"/>
</dbReference>
<gene>
    <name evidence="2" type="ORF">D7231_01505</name>
</gene>
<dbReference type="InterPro" id="IPR029058">
    <property type="entry name" value="AB_hydrolase_fold"/>
</dbReference>
<dbReference type="PANTHER" id="PTHR37017:SF11">
    <property type="entry name" value="ESTERASE_LIPASE_THIOESTERASE DOMAIN-CONTAINING PROTEIN"/>
    <property type="match status" value="1"/>
</dbReference>
<comment type="caution">
    <text evidence="2">The sequence shown here is derived from an EMBL/GenBank/DDBJ whole genome shotgun (WGS) entry which is preliminary data.</text>
</comment>
<dbReference type="InterPro" id="IPR052897">
    <property type="entry name" value="Sec-Metab_Biosynth_Hydrolase"/>
</dbReference>
<dbReference type="EMBL" id="RBAM01000001">
    <property type="protein sequence ID" value="RKN77437.1"/>
    <property type="molecule type" value="Genomic_DNA"/>
</dbReference>
<dbReference type="AlphaFoldDB" id="A0A3B0C081"/>
<keyword evidence="2" id="KW-0378">Hydrolase</keyword>
<dbReference type="InterPro" id="IPR000073">
    <property type="entry name" value="AB_hydrolase_1"/>
</dbReference>
<accession>A0A3B0C081</accession>
<evidence type="ECO:0000313" key="2">
    <source>
        <dbReference type="EMBL" id="RKN77437.1"/>
    </source>
</evidence>
<name>A0A3B0C081_9ACTN</name>
<dbReference type="RefSeq" id="WP_120753051.1">
    <property type="nucleotide sequence ID" value="NZ_JBIBGF010000001.1"/>
</dbReference>
<evidence type="ECO:0000259" key="1">
    <source>
        <dbReference type="Pfam" id="PF12697"/>
    </source>
</evidence>
<dbReference type="OrthoDB" id="9773549at2"/>
<sequence length="242" mass="26184">MHYVFVPGAWHGGWSWHPVAQRVAGPGHRAVALTMPGLSPGDNPRDLRLADAVAYLIAEVERRDLTDVVLVGHSWGGIPIAGAARRLAGRLRAMAFVSAFVPRDGESMAEAMGPDVSRYIRETIEASPDRTISVDFPAFRESLMQGEPENLQRLVHELLVPHPGGYLLDALDVVDFAAADVPITYLLAEDDRALNVPGTELAARAGVIPLLVPGTHETILTHPDEVAETLREQTGIHGSVYD</sequence>
<protein>
    <submittedName>
        <fullName evidence="2">Alpha/beta fold hydrolase</fullName>
    </submittedName>
</protein>
<dbReference type="Gene3D" id="3.40.50.1820">
    <property type="entry name" value="alpha/beta hydrolase"/>
    <property type="match status" value="1"/>
</dbReference>
<keyword evidence="3" id="KW-1185">Reference proteome</keyword>
<reference evidence="2 3" key="1">
    <citation type="journal article" date="2015" name="Antonie Van Leeuwenhoek">
        <title>Streptomyces klenkii sp. nov., isolated from deep marine sediment.</title>
        <authorList>
            <person name="Veyisoglu A."/>
            <person name="Sahin N."/>
        </authorList>
    </citation>
    <scope>NUCLEOTIDE SEQUENCE [LARGE SCALE GENOMIC DNA]</scope>
    <source>
        <strain evidence="2 3">KCTC 29202</strain>
    </source>
</reference>
<organism evidence="2 3">
    <name type="scientific">Streptomyces klenkii</name>
    <dbReference type="NCBI Taxonomy" id="1420899"/>
    <lineage>
        <taxon>Bacteria</taxon>
        <taxon>Bacillati</taxon>
        <taxon>Actinomycetota</taxon>
        <taxon>Actinomycetes</taxon>
        <taxon>Kitasatosporales</taxon>
        <taxon>Streptomycetaceae</taxon>
        <taxon>Streptomyces</taxon>
    </lineage>
</organism>
<evidence type="ECO:0000313" key="3">
    <source>
        <dbReference type="Proteomes" id="UP000270343"/>
    </source>
</evidence>